<comment type="subcellular location">
    <subcellularLocation>
        <location evidence="2">Cell membrane</location>
        <topology evidence="2">Multi-pass membrane protein</topology>
    </subcellularLocation>
</comment>
<feature type="transmembrane region" description="Helical" evidence="13">
    <location>
        <begin position="101"/>
        <end position="122"/>
    </location>
</feature>
<keyword evidence="5" id="KW-0813">Transport</keyword>
<dbReference type="GO" id="GO:0042910">
    <property type="term" value="F:xenobiotic transmembrane transporter activity"/>
    <property type="evidence" value="ECO:0007669"/>
    <property type="project" value="InterPro"/>
</dbReference>
<dbReference type="Pfam" id="PF01554">
    <property type="entry name" value="MatE"/>
    <property type="match status" value="2"/>
</dbReference>
<accession>A0A9D1XEP3</accession>
<dbReference type="AlphaFoldDB" id="A0A9D1XEP3"/>
<evidence type="ECO:0000256" key="5">
    <source>
        <dbReference type="ARBA" id="ARBA00022448"/>
    </source>
</evidence>
<feature type="transmembrane region" description="Helical" evidence="13">
    <location>
        <begin position="256"/>
        <end position="280"/>
    </location>
</feature>
<feature type="transmembrane region" description="Helical" evidence="13">
    <location>
        <begin position="325"/>
        <end position="346"/>
    </location>
</feature>
<keyword evidence="9 13" id="KW-1133">Transmembrane helix</keyword>
<feature type="transmembrane region" description="Helical" evidence="13">
    <location>
        <begin position="173"/>
        <end position="195"/>
    </location>
</feature>
<evidence type="ECO:0000256" key="8">
    <source>
        <dbReference type="ARBA" id="ARBA00022692"/>
    </source>
</evidence>
<dbReference type="InterPro" id="IPR048279">
    <property type="entry name" value="MdtK-like"/>
</dbReference>
<evidence type="ECO:0000256" key="6">
    <source>
        <dbReference type="ARBA" id="ARBA00022449"/>
    </source>
</evidence>
<organism evidence="14 15">
    <name type="scientific">Candidatus Fusicatenibacter merdavium</name>
    <dbReference type="NCBI Taxonomy" id="2838600"/>
    <lineage>
        <taxon>Bacteria</taxon>
        <taxon>Bacillati</taxon>
        <taxon>Bacillota</taxon>
        <taxon>Clostridia</taxon>
        <taxon>Lachnospirales</taxon>
        <taxon>Lachnospiraceae</taxon>
        <taxon>Fusicatenibacter</taxon>
    </lineage>
</organism>
<dbReference type="GO" id="GO:0005886">
    <property type="term" value="C:plasma membrane"/>
    <property type="evidence" value="ECO:0007669"/>
    <property type="project" value="UniProtKB-SubCell"/>
</dbReference>
<feature type="transmembrane region" description="Helical" evidence="13">
    <location>
        <begin position="20"/>
        <end position="40"/>
    </location>
</feature>
<feature type="transmembrane region" description="Helical" evidence="13">
    <location>
        <begin position="397"/>
        <end position="420"/>
    </location>
</feature>
<evidence type="ECO:0000256" key="12">
    <source>
        <dbReference type="ARBA" id="ARBA00031636"/>
    </source>
</evidence>
<dbReference type="CDD" id="cd13138">
    <property type="entry name" value="MATE_yoeA_like"/>
    <property type="match status" value="1"/>
</dbReference>
<keyword evidence="11 13" id="KW-0472">Membrane</keyword>
<gene>
    <name evidence="14" type="ORF">H9734_11195</name>
</gene>
<keyword evidence="7" id="KW-1003">Cell membrane</keyword>
<evidence type="ECO:0000256" key="9">
    <source>
        <dbReference type="ARBA" id="ARBA00022989"/>
    </source>
</evidence>
<sequence length="468" mass="50947">MREKGMQKTNTKDMTSGSPVKLLLFFAVPLMLGNLFQQMYTMVDTIIVGKGVGVEALASLGAADWLNWLFLGLVTGLTQGFSIQMAQLYGAGQRERLKQTIGTAVLLTVGAAVLFVLVGQGGLRFFLDLMHTPDNIYAGAEIYLRIMFGGIPVILAYNLSASMLRALGDGKTPLYAMVIAACINVVLDLVFVMVFHWGIPGAAAATVIAQVFSFLYCFMVIRKMEALSIRREDLRMDRGIASRLLMLGMPVMFQNIIISVGGMVVQYVINGFGFLFVAGFTATNKLYGLLEMAAISFGYAVTTYTGQNLGAGRLDRIRTGMRSAMAMAAVTSVVVSAVMLIFGPAILRLFVSGDPAQMDEVVGIAFHYLSVMSYFLVILYALHVYRCGLQGLGDTVMPMVSGVAEFVMRVSAALLLPMVIGQNGVFYAEILAWTGAAVILITAYYRKMHRLTGGQKTRTVERNRDEET</sequence>
<dbReference type="GO" id="GO:0006811">
    <property type="term" value="P:monoatomic ion transport"/>
    <property type="evidence" value="ECO:0007669"/>
    <property type="project" value="UniProtKB-KW"/>
</dbReference>
<dbReference type="InterPro" id="IPR002528">
    <property type="entry name" value="MATE_fam"/>
</dbReference>
<feature type="transmembrane region" description="Helical" evidence="13">
    <location>
        <begin position="201"/>
        <end position="221"/>
    </location>
</feature>
<feature type="transmembrane region" description="Helical" evidence="13">
    <location>
        <begin position="142"/>
        <end position="161"/>
    </location>
</feature>
<dbReference type="PANTHER" id="PTHR43298:SF2">
    <property type="entry name" value="FMN_FAD EXPORTER YEEO-RELATED"/>
    <property type="match status" value="1"/>
</dbReference>
<feature type="transmembrane region" description="Helical" evidence="13">
    <location>
        <begin position="366"/>
        <end position="385"/>
    </location>
</feature>
<feature type="transmembrane region" description="Helical" evidence="13">
    <location>
        <begin position="426"/>
        <end position="445"/>
    </location>
</feature>
<dbReference type="PIRSF" id="PIRSF006603">
    <property type="entry name" value="DinF"/>
    <property type="match status" value="1"/>
</dbReference>
<keyword evidence="8 13" id="KW-0812">Transmembrane</keyword>
<protein>
    <recommendedName>
        <fullName evidence="4">Probable multidrug resistance protein NorM</fullName>
    </recommendedName>
    <alternativeName>
        <fullName evidence="12">Multidrug-efflux transporter</fullName>
    </alternativeName>
</protein>
<proteinExistence type="inferred from homology"/>
<comment type="function">
    <text evidence="1">Multidrug efflux pump.</text>
</comment>
<keyword evidence="6" id="KW-0050">Antiport</keyword>
<evidence type="ECO:0000256" key="13">
    <source>
        <dbReference type="SAM" id="Phobius"/>
    </source>
</evidence>
<dbReference type="GO" id="GO:0015297">
    <property type="term" value="F:antiporter activity"/>
    <property type="evidence" value="ECO:0007669"/>
    <property type="project" value="UniProtKB-KW"/>
</dbReference>
<dbReference type="Proteomes" id="UP000886890">
    <property type="component" value="Unassembled WGS sequence"/>
</dbReference>
<name>A0A9D1XEP3_9FIRM</name>
<evidence type="ECO:0000256" key="10">
    <source>
        <dbReference type="ARBA" id="ARBA00023065"/>
    </source>
</evidence>
<evidence type="ECO:0000256" key="11">
    <source>
        <dbReference type="ARBA" id="ARBA00023136"/>
    </source>
</evidence>
<dbReference type="InterPro" id="IPR050222">
    <property type="entry name" value="MATE_MdtK"/>
</dbReference>
<evidence type="ECO:0000256" key="2">
    <source>
        <dbReference type="ARBA" id="ARBA00004651"/>
    </source>
</evidence>
<evidence type="ECO:0000256" key="3">
    <source>
        <dbReference type="ARBA" id="ARBA00010199"/>
    </source>
</evidence>
<feature type="transmembrane region" description="Helical" evidence="13">
    <location>
        <begin position="286"/>
        <end position="304"/>
    </location>
</feature>
<evidence type="ECO:0000256" key="1">
    <source>
        <dbReference type="ARBA" id="ARBA00003408"/>
    </source>
</evidence>
<feature type="transmembrane region" description="Helical" evidence="13">
    <location>
        <begin position="65"/>
        <end position="89"/>
    </location>
</feature>
<dbReference type="PANTHER" id="PTHR43298">
    <property type="entry name" value="MULTIDRUG RESISTANCE PROTEIN NORM-RELATED"/>
    <property type="match status" value="1"/>
</dbReference>
<dbReference type="NCBIfam" id="TIGR00797">
    <property type="entry name" value="matE"/>
    <property type="match status" value="1"/>
</dbReference>
<evidence type="ECO:0000256" key="4">
    <source>
        <dbReference type="ARBA" id="ARBA00020268"/>
    </source>
</evidence>
<keyword evidence="10" id="KW-0406">Ion transport</keyword>
<comment type="caution">
    <text evidence="14">The sequence shown here is derived from an EMBL/GenBank/DDBJ whole genome shotgun (WGS) entry which is preliminary data.</text>
</comment>
<reference evidence="14" key="2">
    <citation type="submission" date="2021-04" db="EMBL/GenBank/DDBJ databases">
        <authorList>
            <person name="Gilroy R."/>
        </authorList>
    </citation>
    <scope>NUCLEOTIDE SEQUENCE</scope>
    <source>
        <strain evidence="14">CHK183-1962</strain>
    </source>
</reference>
<evidence type="ECO:0000313" key="15">
    <source>
        <dbReference type="Proteomes" id="UP000886890"/>
    </source>
</evidence>
<comment type="similarity">
    <text evidence="3">Belongs to the multi antimicrobial extrusion (MATE) (TC 2.A.66.1) family.</text>
</comment>
<reference evidence="14" key="1">
    <citation type="journal article" date="2021" name="PeerJ">
        <title>Extensive microbial diversity within the chicken gut microbiome revealed by metagenomics and culture.</title>
        <authorList>
            <person name="Gilroy R."/>
            <person name="Ravi A."/>
            <person name="Getino M."/>
            <person name="Pursley I."/>
            <person name="Horton D.L."/>
            <person name="Alikhan N.F."/>
            <person name="Baker D."/>
            <person name="Gharbi K."/>
            <person name="Hall N."/>
            <person name="Watson M."/>
            <person name="Adriaenssens E.M."/>
            <person name="Foster-Nyarko E."/>
            <person name="Jarju S."/>
            <person name="Secka A."/>
            <person name="Antonio M."/>
            <person name="Oren A."/>
            <person name="Chaudhuri R.R."/>
            <person name="La Ragione R."/>
            <person name="Hildebrand F."/>
            <person name="Pallen M.J."/>
        </authorList>
    </citation>
    <scope>NUCLEOTIDE SEQUENCE</scope>
    <source>
        <strain evidence="14">CHK183-1962</strain>
    </source>
</reference>
<evidence type="ECO:0000256" key="7">
    <source>
        <dbReference type="ARBA" id="ARBA00022475"/>
    </source>
</evidence>
<dbReference type="EMBL" id="DXEK01000184">
    <property type="protein sequence ID" value="HIX78138.1"/>
    <property type="molecule type" value="Genomic_DNA"/>
</dbReference>
<evidence type="ECO:0000313" key="14">
    <source>
        <dbReference type="EMBL" id="HIX78138.1"/>
    </source>
</evidence>